<dbReference type="AlphaFoldDB" id="A0A2M8Z829"/>
<dbReference type="InterPro" id="IPR038765">
    <property type="entry name" value="Papain-like_cys_pep_sf"/>
</dbReference>
<proteinExistence type="inferred from homology"/>
<dbReference type="EMBL" id="PGET01000001">
    <property type="protein sequence ID" value="PJJ29605.1"/>
    <property type="molecule type" value="Genomic_DNA"/>
</dbReference>
<dbReference type="GO" id="GO:0008234">
    <property type="term" value="F:cysteine-type peptidase activity"/>
    <property type="evidence" value="ECO:0007669"/>
    <property type="project" value="InterPro"/>
</dbReference>
<dbReference type="SMART" id="SM00645">
    <property type="entry name" value="Pept_C1"/>
    <property type="match status" value="1"/>
</dbReference>
<dbReference type="InterPro" id="IPR000668">
    <property type="entry name" value="Peptidase_C1A_C"/>
</dbReference>
<dbReference type="InterPro" id="IPR040528">
    <property type="entry name" value="Lectin-like"/>
</dbReference>
<feature type="domain" description="Peptidase C1A papain C-terminal" evidence="2">
    <location>
        <begin position="62"/>
        <end position="283"/>
    </location>
</feature>
<dbReference type="SUPFAM" id="SSF54001">
    <property type="entry name" value="Cysteine proteinases"/>
    <property type="match status" value="1"/>
</dbReference>
<comment type="caution">
    <text evidence="3">The sequence shown here is derived from an EMBL/GenBank/DDBJ whole genome shotgun (WGS) entry which is preliminary data.</text>
</comment>
<name>A0A2M8Z829_9FIRM</name>
<dbReference type="InterPro" id="IPR000169">
    <property type="entry name" value="Pept_cys_AS"/>
</dbReference>
<dbReference type="OrthoDB" id="3648721at2"/>
<keyword evidence="3" id="KW-0645">Protease</keyword>
<protein>
    <submittedName>
        <fullName evidence="3">C1A family cysteine protease</fullName>
    </submittedName>
</protein>
<comment type="similarity">
    <text evidence="1">Belongs to the peptidase C1 family.</text>
</comment>
<dbReference type="Pfam" id="PF00112">
    <property type="entry name" value="Peptidase_C1"/>
    <property type="match status" value="1"/>
</dbReference>
<dbReference type="Proteomes" id="UP000231092">
    <property type="component" value="Unassembled WGS sequence"/>
</dbReference>
<dbReference type="InterPro" id="IPR013128">
    <property type="entry name" value="Peptidase_C1A"/>
</dbReference>
<evidence type="ECO:0000259" key="2">
    <source>
        <dbReference type="SMART" id="SM00645"/>
    </source>
</evidence>
<dbReference type="Pfam" id="PF18560">
    <property type="entry name" value="Lectin_like"/>
    <property type="match status" value="1"/>
</dbReference>
<evidence type="ECO:0000313" key="4">
    <source>
        <dbReference type="Proteomes" id="UP000231092"/>
    </source>
</evidence>
<evidence type="ECO:0000256" key="1">
    <source>
        <dbReference type="ARBA" id="ARBA00008455"/>
    </source>
</evidence>
<dbReference type="Gene3D" id="3.90.70.10">
    <property type="entry name" value="Cysteine proteinases"/>
    <property type="match status" value="1"/>
</dbReference>
<dbReference type="CDD" id="cd02619">
    <property type="entry name" value="Peptidase_C1"/>
    <property type="match status" value="1"/>
</dbReference>
<accession>A0A2M8Z829</accession>
<dbReference type="GO" id="GO:0006508">
    <property type="term" value="P:proteolysis"/>
    <property type="evidence" value="ECO:0007669"/>
    <property type="project" value="UniProtKB-KW"/>
</dbReference>
<keyword evidence="3" id="KW-0378">Hydrolase</keyword>
<dbReference type="PANTHER" id="PTHR12411">
    <property type="entry name" value="CYSTEINE PROTEASE FAMILY C1-RELATED"/>
    <property type="match status" value="1"/>
</dbReference>
<evidence type="ECO:0000313" key="3">
    <source>
        <dbReference type="EMBL" id="PJJ29605.1"/>
    </source>
</evidence>
<dbReference type="PROSITE" id="PS00139">
    <property type="entry name" value="THIOL_PROTEASE_CYS"/>
    <property type="match status" value="1"/>
</dbReference>
<dbReference type="RefSeq" id="WP_100305978.1">
    <property type="nucleotide sequence ID" value="NZ_PGET01000001.1"/>
</dbReference>
<reference evidence="3 4" key="1">
    <citation type="submission" date="2017-11" db="EMBL/GenBank/DDBJ databases">
        <title>Understudied soil microbes with underappreciated capabilities: Untangling the Clostridium saccharolyticum group.</title>
        <authorList>
            <person name="Leschine S."/>
        </authorList>
    </citation>
    <scope>NUCLEOTIDE SEQUENCE [LARGE SCALE GENOMIC DNA]</scope>
    <source>
        <strain evidence="3 4">18A</strain>
    </source>
</reference>
<organism evidence="3 4">
    <name type="scientific">[Clostridium] celerecrescens 18A</name>
    <dbReference type="NCBI Taxonomy" id="1286362"/>
    <lineage>
        <taxon>Bacteria</taxon>
        <taxon>Bacillati</taxon>
        <taxon>Bacillota</taxon>
        <taxon>Clostridia</taxon>
        <taxon>Lachnospirales</taxon>
        <taxon>Lachnospiraceae</taxon>
        <taxon>Lacrimispora</taxon>
    </lineage>
</organism>
<sequence>MKSKGWFFLFLMIICFSAGYRIPNLATIPANKAGQDYFKEPGSAQANSREVSSKSEMINEQLPAFYDGRKEGRVPSVKNQGSIGTCWAFASLQALEAALLPGGSYEFSEDHMSLNNGFCIPQEEGGEYTMSMAYLLSWRGPVLESDDPYGDDISPDGLNAVKHVQEIQILPDKDFDKIKQAVLMYGGVQSSLYTSLAEGDFRSESYNQEAYAYCHTGTEPPNHDSVIIGWDDAYPKENFHGEVQGDGAFICMNSWGDGFGDQGYFYVSYYDSNIGRNNIVYTAVEDTDNYDHIYQSDLRGWVGQLGYGEDTMWFSNVYESGTSQSLLAAGFYATGPHTSYEVYIVRHAGTESDILEGQDFDRKVLLSRGSFDYGGYYTVPLMGNHGEDLELSPGERFAVIVKITTPDAVHPAAIEYDAGDGRTFVNVADGEGYISADGITWERAEEKRCNLCLKAYTKDR</sequence>
<gene>
    <name evidence="3" type="ORF">H171_3160</name>
</gene>